<feature type="compositionally biased region" description="Basic and acidic residues" evidence="1">
    <location>
        <begin position="269"/>
        <end position="286"/>
    </location>
</feature>
<protein>
    <submittedName>
        <fullName evidence="2">Uncharacterized protein</fullName>
    </submittedName>
</protein>
<dbReference type="OrthoDB" id="5345504at2759"/>
<proteinExistence type="predicted"/>
<dbReference type="VEuPathDB" id="FungiDB:AB675_2531"/>
<sequence length="332" mass="37598">MALPADPTSSSAPFQPSSSDWYTEHTQRTHRNTPPRGMKRTADDEEEERVIPPYNGFKRLRISPRQQVTARNTIQHSNNVDPHYTTVIPQHQVNGVHPEAHLGRPPYYPPSVGADIDQELVDPPVLTDQLQAARHAPTMPYPCRLAPEPPICDTPPPQRLPSHHNDDYMPLDDNTHRIFISDLDAAIAEIEAEERAAAEKDQEAAFFLPDEVEKEIFSGVPEHVLRQQSPPQLPDPRANSQALILYRDPESISVSEEYDAVRKAVHEARQRIRDRKEPEQKVEGRTLEPPPITPIDFGYPLGRQASDWRHASASTTDDHVQNDDYDDAMDIE</sequence>
<feature type="compositionally biased region" description="Basic and acidic residues" evidence="1">
    <location>
        <begin position="306"/>
        <end position="322"/>
    </location>
</feature>
<feature type="compositionally biased region" description="Low complexity" evidence="1">
    <location>
        <begin position="7"/>
        <end position="19"/>
    </location>
</feature>
<name>A0A0N1HAT3_9EURO</name>
<keyword evidence="3" id="KW-1185">Reference proteome</keyword>
<dbReference type="AlphaFoldDB" id="A0A0N1HAT3"/>
<feature type="region of interest" description="Disordered" evidence="1">
    <location>
        <begin position="1"/>
        <end position="52"/>
    </location>
</feature>
<accession>A0A0N1HAT3</accession>
<feature type="compositionally biased region" description="Acidic residues" evidence="1">
    <location>
        <begin position="323"/>
        <end position="332"/>
    </location>
</feature>
<evidence type="ECO:0000256" key="1">
    <source>
        <dbReference type="SAM" id="MobiDB-lite"/>
    </source>
</evidence>
<dbReference type="GeneID" id="28734389"/>
<evidence type="ECO:0000313" key="2">
    <source>
        <dbReference type="EMBL" id="KPI45164.1"/>
    </source>
</evidence>
<organism evidence="2 3">
    <name type="scientific">Cyphellophora attinorum</name>
    <dbReference type="NCBI Taxonomy" id="1664694"/>
    <lineage>
        <taxon>Eukaryota</taxon>
        <taxon>Fungi</taxon>
        <taxon>Dikarya</taxon>
        <taxon>Ascomycota</taxon>
        <taxon>Pezizomycotina</taxon>
        <taxon>Eurotiomycetes</taxon>
        <taxon>Chaetothyriomycetidae</taxon>
        <taxon>Chaetothyriales</taxon>
        <taxon>Cyphellophoraceae</taxon>
        <taxon>Cyphellophora</taxon>
    </lineage>
</organism>
<reference evidence="2 3" key="1">
    <citation type="submission" date="2015-06" db="EMBL/GenBank/DDBJ databases">
        <title>Draft genome of the ant-associated black yeast Phialophora attae CBS 131958.</title>
        <authorList>
            <person name="Moreno L.F."/>
            <person name="Stielow B.J."/>
            <person name="de Hoog S."/>
            <person name="Vicente V.A."/>
            <person name="Weiss V.A."/>
            <person name="de Vries M."/>
            <person name="Cruz L.M."/>
            <person name="Souza E.M."/>
        </authorList>
    </citation>
    <scope>NUCLEOTIDE SEQUENCE [LARGE SCALE GENOMIC DNA]</scope>
    <source>
        <strain evidence="2 3">CBS 131958</strain>
    </source>
</reference>
<comment type="caution">
    <text evidence="2">The sequence shown here is derived from an EMBL/GenBank/DDBJ whole genome shotgun (WGS) entry which is preliminary data.</text>
</comment>
<dbReference type="RefSeq" id="XP_018005127.1">
    <property type="nucleotide sequence ID" value="XM_018142509.1"/>
</dbReference>
<evidence type="ECO:0000313" key="3">
    <source>
        <dbReference type="Proteomes" id="UP000038010"/>
    </source>
</evidence>
<gene>
    <name evidence="2" type="ORF">AB675_2531</name>
</gene>
<feature type="region of interest" description="Disordered" evidence="1">
    <location>
        <begin position="269"/>
        <end position="332"/>
    </location>
</feature>
<dbReference type="InterPro" id="IPR046591">
    <property type="entry name" value="DUF6649"/>
</dbReference>
<dbReference type="STRING" id="1664694.A0A0N1HAT3"/>
<dbReference type="EMBL" id="LFJN01000002">
    <property type="protein sequence ID" value="KPI45164.1"/>
    <property type="molecule type" value="Genomic_DNA"/>
</dbReference>
<dbReference type="Proteomes" id="UP000038010">
    <property type="component" value="Unassembled WGS sequence"/>
</dbReference>
<feature type="compositionally biased region" description="Basic residues" evidence="1">
    <location>
        <begin position="28"/>
        <end position="39"/>
    </location>
</feature>
<dbReference type="Pfam" id="PF20354">
    <property type="entry name" value="DUF6649"/>
    <property type="match status" value="1"/>
</dbReference>